<evidence type="ECO:0000256" key="5">
    <source>
        <dbReference type="ARBA" id="ARBA00022692"/>
    </source>
</evidence>
<keyword evidence="11" id="KW-1185">Reference proteome</keyword>
<feature type="non-terminal residue" evidence="10">
    <location>
        <position position="107"/>
    </location>
</feature>
<feature type="non-terminal residue" evidence="10">
    <location>
        <position position="1"/>
    </location>
</feature>
<comment type="pathway">
    <text evidence="2">Secondary metabolite biosynthesis.</text>
</comment>
<evidence type="ECO:0000256" key="6">
    <source>
        <dbReference type="ARBA" id="ARBA00022989"/>
    </source>
</evidence>
<dbReference type="Proteomes" id="UP000298138">
    <property type="component" value="Unassembled WGS sequence"/>
</dbReference>
<evidence type="ECO:0000256" key="8">
    <source>
        <dbReference type="SAM" id="Phobius"/>
    </source>
</evidence>
<dbReference type="GO" id="GO:0006629">
    <property type="term" value="P:lipid metabolic process"/>
    <property type="evidence" value="ECO:0007669"/>
    <property type="project" value="InterPro"/>
</dbReference>
<dbReference type="Pfam" id="PF13813">
    <property type="entry name" value="MBOAT_2"/>
    <property type="match status" value="1"/>
</dbReference>
<dbReference type="GO" id="GO:0008374">
    <property type="term" value="F:O-acyltransferase activity"/>
    <property type="evidence" value="ECO:0007669"/>
    <property type="project" value="InterPro"/>
</dbReference>
<dbReference type="PANTHER" id="PTHR31595">
    <property type="entry name" value="LONG-CHAIN-ALCOHOL O-FATTY-ACYLTRANSFERASE 3-RELATED"/>
    <property type="match status" value="1"/>
</dbReference>
<feature type="domain" description="Wax synthase" evidence="9">
    <location>
        <begin position="1"/>
        <end position="69"/>
    </location>
</feature>
<evidence type="ECO:0000256" key="2">
    <source>
        <dbReference type="ARBA" id="ARBA00005179"/>
    </source>
</evidence>
<gene>
    <name evidence="10" type="ORF">EX30DRAFT_297844</name>
</gene>
<dbReference type="InterPro" id="IPR044851">
    <property type="entry name" value="Wax_synthase"/>
</dbReference>
<reference evidence="10 11" key="1">
    <citation type="submission" date="2019-04" db="EMBL/GenBank/DDBJ databases">
        <title>Comparative genomics and transcriptomics to analyze fruiting body development in filamentous ascomycetes.</title>
        <authorList>
            <consortium name="DOE Joint Genome Institute"/>
            <person name="Lutkenhaus R."/>
            <person name="Traeger S."/>
            <person name="Breuer J."/>
            <person name="Kuo A."/>
            <person name="Lipzen A."/>
            <person name="Pangilinan J."/>
            <person name="Dilworth D."/>
            <person name="Sandor L."/>
            <person name="Poggeler S."/>
            <person name="Barry K."/>
            <person name="Grigoriev I.V."/>
            <person name="Nowrousian M."/>
        </authorList>
    </citation>
    <scope>NUCLEOTIDE SEQUENCE [LARGE SCALE GENOMIC DNA]</scope>
    <source>
        <strain evidence="10 11">CBS 389.68</strain>
    </source>
</reference>
<name>A0A4S2MHC8_9PEZI</name>
<dbReference type="AlphaFoldDB" id="A0A4S2MHC8"/>
<dbReference type="EMBL" id="ML220188">
    <property type="protein sequence ID" value="TGZ76271.1"/>
    <property type="molecule type" value="Genomic_DNA"/>
</dbReference>
<evidence type="ECO:0000256" key="4">
    <source>
        <dbReference type="ARBA" id="ARBA00022679"/>
    </source>
</evidence>
<dbReference type="InterPro" id="IPR032805">
    <property type="entry name" value="Wax_synthase_dom"/>
</dbReference>
<proteinExistence type="inferred from homology"/>
<dbReference type="OrthoDB" id="1077582at2759"/>
<organism evidence="10 11">
    <name type="scientific">Ascodesmis nigricans</name>
    <dbReference type="NCBI Taxonomy" id="341454"/>
    <lineage>
        <taxon>Eukaryota</taxon>
        <taxon>Fungi</taxon>
        <taxon>Dikarya</taxon>
        <taxon>Ascomycota</taxon>
        <taxon>Pezizomycotina</taxon>
        <taxon>Pezizomycetes</taxon>
        <taxon>Pezizales</taxon>
        <taxon>Ascodesmidaceae</taxon>
        <taxon>Ascodesmis</taxon>
    </lineage>
</organism>
<keyword evidence="6 8" id="KW-1133">Transmembrane helix</keyword>
<evidence type="ECO:0000259" key="9">
    <source>
        <dbReference type="Pfam" id="PF13813"/>
    </source>
</evidence>
<protein>
    <recommendedName>
        <fullName evidence="9">Wax synthase domain-containing protein</fullName>
    </recommendedName>
</protein>
<sequence>FWSKAWHGMFRRVFVAPSLYLFPKSSPDSTGKTLTWLLVPFWVSGLLHLLSVWTVASNHGWGTVRFFALQPIGMVVEIPLLRAARTAVYLWAVAFLVATCRAFFEEY</sequence>
<evidence type="ECO:0000256" key="7">
    <source>
        <dbReference type="ARBA" id="ARBA00023136"/>
    </source>
</evidence>
<dbReference type="STRING" id="341454.A0A4S2MHC8"/>
<feature type="transmembrane region" description="Helical" evidence="8">
    <location>
        <begin position="34"/>
        <end position="56"/>
    </location>
</feature>
<dbReference type="GO" id="GO:0016020">
    <property type="term" value="C:membrane"/>
    <property type="evidence" value="ECO:0007669"/>
    <property type="project" value="UniProtKB-SubCell"/>
</dbReference>
<keyword evidence="4" id="KW-0808">Transferase</keyword>
<dbReference type="InParanoid" id="A0A4S2MHC8"/>
<accession>A0A4S2MHC8</accession>
<evidence type="ECO:0000256" key="3">
    <source>
        <dbReference type="ARBA" id="ARBA00007282"/>
    </source>
</evidence>
<comment type="similarity">
    <text evidence="3">Belongs to the wax synthase family.</text>
</comment>
<evidence type="ECO:0000313" key="11">
    <source>
        <dbReference type="Proteomes" id="UP000298138"/>
    </source>
</evidence>
<comment type="subcellular location">
    <subcellularLocation>
        <location evidence="1">Membrane</location>
        <topology evidence="1">Multi-pass membrane protein</topology>
    </subcellularLocation>
</comment>
<evidence type="ECO:0000313" key="10">
    <source>
        <dbReference type="EMBL" id="TGZ76271.1"/>
    </source>
</evidence>
<feature type="transmembrane region" description="Helical" evidence="8">
    <location>
        <begin position="88"/>
        <end position="104"/>
    </location>
</feature>
<evidence type="ECO:0000256" key="1">
    <source>
        <dbReference type="ARBA" id="ARBA00004141"/>
    </source>
</evidence>
<keyword evidence="7 8" id="KW-0472">Membrane</keyword>
<keyword evidence="5 8" id="KW-0812">Transmembrane</keyword>
<dbReference type="PANTHER" id="PTHR31595:SF57">
    <property type="entry name" value="OS04G0481900 PROTEIN"/>
    <property type="match status" value="1"/>
</dbReference>